<evidence type="ECO:0000256" key="5">
    <source>
        <dbReference type="ARBA" id="ARBA00022989"/>
    </source>
</evidence>
<evidence type="ECO:0000256" key="6">
    <source>
        <dbReference type="ARBA" id="ARBA00023136"/>
    </source>
</evidence>
<name>A0A9N8VGQ1_9GLOM</name>
<dbReference type="PANTHER" id="PTHR40021:SF1">
    <property type="entry name" value="DEFECT AT LOW TEMPERATURE PROTEIN 1"/>
    <property type="match status" value="1"/>
</dbReference>
<dbReference type="InterPro" id="IPR038869">
    <property type="entry name" value="DLT1"/>
</dbReference>
<dbReference type="Pfam" id="PF07406">
    <property type="entry name" value="NICE-3"/>
    <property type="match status" value="1"/>
</dbReference>
<sequence length="235" mass="26874">MILILTFVSVAKMVVGVGDCLYTSSLFILTFLTIIALGISAYDIIYNAKTRGYYPYVYIASGSYFLTGFVTVLLGWCRLNHVKKALANIPKPYMPIKQNNLPNSVFNLITDELKHVSMIAWTSEPKPEDVDLPGWGRPGSDYDEIHFKSSMIDTFSLIEQNALKNLSLKRLPSMSVQRYIDFLIEHRAIDRGLGHAYVECYERARFSEDEISQEQYTEFMKLVLQLLRRLGYNGD</sequence>
<evidence type="ECO:0000256" key="3">
    <source>
        <dbReference type="ARBA" id="ARBA00021353"/>
    </source>
</evidence>
<accession>A0A9N8VGQ1</accession>
<reference evidence="8" key="1">
    <citation type="submission" date="2021-06" db="EMBL/GenBank/DDBJ databases">
        <authorList>
            <person name="Kallberg Y."/>
            <person name="Tangrot J."/>
            <person name="Rosling A."/>
        </authorList>
    </citation>
    <scope>NUCLEOTIDE SEQUENCE</scope>
    <source>
        <strain evidence="8">FL966</strain>
    </source>
</reference>
<comment type="subcellular location">
    <subcellularLocation>
        <location evidence="7">Membrane</location>
        <topology evidence="7">Multi-pass membrane protein</topology>
    </subcellularLocation>
</comment>
<keyword evidence="4 7" id="KW-0812">Transmembrane</keyword>
<dbReference type="PANTHER" id="PTHR40021">
    <property type="entry name" value="DEFECT AT LOW TEMPERATURE PROTEIN 1"/>
    <property type="match status" value="1"/>
</dbReference>
<comment type="similarity">
    <text evidence="2 7">Belongs to the DLT1 family.</text>
</comment>
<dbReference type="InterPro" id="IPR010876">
    <property type="entry name" value="C1orf43"/>
</dbReference>
<organism evidence="8 9">
    <name type="scientific">Cetraspora pellucida</name>
    <dbReference type="NCBI Taxonomy" id="1433469"/>
    <lineage>
        <taxon>Eukaryota</taxon>
        <taxon>Fungi</taxon>
        <taxon>Fungi incertae sedis</taxon>
        <taxon>Mucoromycota</taxon>
        <taxon>Glomeromycotina</taxon>
        <taxon>Glomeromycetes</taxon>
        <taxon>Diversisporales</taxon>
        <taxon>Gigasporaceae</taxon>
        <taxon>Cetraspora</taxon>
    </lineage>
</organism>
<dbReference type="GO" id="GO:0016020">
    <property type="term" value="C:membrane"/>
    <property type="evidence" value="ECO:0007669"/>
    <property type="project" value="UniProtKB-SubCell"/>
</dbReference>
<keyword evidence="5 7" id="KW-1133">Transmembrane helix</keyword>
<evidence type="ECO:0000256" key="7">
    <source>
        <dbReference type="RuleBase" id="RU367100"/>
    </source>
</evidence>
<comment type="function">
    <text evidence="1 7">Required for growth under high-pressure and low-temperature conditions.</text>
</comment>
<evidence type="ECO:0000256" key="4">
    <source>
        <dbReference type="ARBA" id="ARBA00022692"/>
    </source>
</evidence>
<evidence type="ECO:0000313" key="8">
    <source>
        <dbReference type="EMBL" id="CAG8452466.1"/>
    </source>
</evidence>
<proteinExistence type="inferred from homology"/>
<dbReference type="Proteomes" id="UP000789759">
    <property type="component" value="Unassembled WGS sequence"/>
</dbReference>
<feature type="transmembrane region" description="Helical" evidence="7">
    <location>
        <begin position="57"/>
        <end position="76"/>
    </location>
</feature>
<evidence type="ECO:0000256" key="2">
    <source>
        <dbReference type="ARBA" id="ARBA00005550"/>
    </source>
</evidence>
<protein>
    <recommendedName>
        <fullName evidence="3 7">Defect at low temperature protein 1</fullName>
    </recommendedName>
</protein>
<comment type="caution">
    <text evidence="8">The sequence shown here is derived from an EMBL/GenBank/DDBJ whole genome shotgun (WGS) entry which is preliminary data.</text>
</comment>
<gene>
    <name evidence="7" type="primary">DLT1</name>
    <name evidence="8" type="ORF">CPELLU_LOCUS215</name>
</gene>
<dbReference type="EMBL" id="CAJVQA010000048">
    <property type="protein sequence ID" value="CAG8452466.1"/>
    <property type="molecule type" value="Genomic_DNA"/>
</dbReference>
<evidence type="ECO:0000256" key="1">
    <source>
        <dbReference type="ARBA" id="ARBA00002489"/>
    </source>
</evidence>
<dbReference type="AlphaFoldDB" id="A0A9N8VGQ1"/>
<evidence type="ECO:0000313" key="9">
    <source>
        <dbReference type="Proteomes" id="UP000789759"/>
    </source>
</evidence>
<feature type="transmembrane region" description="Helical" evidence="7">
    <location>
        <begin position="26"/>
        <end position="45"/>
    </location>
</feature>
<keyword evidence="6 7" id="KW-0472">Membrane</keyword>
<dbReference type="OrthoDB" id="337038at2759"/>
<keyword evidence="9" id="KW-1185">Reference proteome</keyword>